<evidence type="ECO:0000256" key="1">
    <source>
        <dbReference type="SAM" id="MobiDB-lite"/>
    </source>
</evidence>
<dbReference type="Proteomes" id="UP000095287">
    <property type="component" value="Unplaced"/>
</dbReference>
<dbReference type="WBParaSite" id="L893_g2800.t1">
    <property type="protein sequence ID" value="L893_g2800.t1"/>
    <property type="gene ID" value="L893_g2800"/>
</dbReference>
<name>A0A1I7ZN89_9BILA</name>
<feature type="region of interest" description="Disordered" evidence="1">
    <location>
        <begin position="1"/>
        <end position="20"/>
    </location>
</feature>
<sequence length="74" mass="8450">MEYSQWKDELDQLTDPPEKADREMMDNDDQLFAAQRNLLLMSLGDKRVEVTNATTIASASYLGSAAQMRPLIDW</sequence>
<protein>
    <submittedName>
        <fullName evidence="3">Phage protein</fullName>
    </submittedName>
</protein>
<proteinExistence type="predicted"/>
<reference evidence="3" key="1">
    <citation type="submission" date="2016-11" db="UniProtKB">
        <authorList>
            <consortium name="WormBaseParasite"/>
        </authorList>
    </citation>
    <scope>IDENTIFICATION</scope>
</reference>
<organism evidence="2 3">
    <name type="scientific">Steinernema glaseri</name>
    <dbReference type="NCBI Taxonomy" id="37863"/>
    <lineage>
        <taxon>Eukaryota</taxon>
        <taxon>Metazoa</taxon>
        <taxon>Ecdysozoa</taxon>
        <taxon>Nematoda</taxon>
        <taxon>Chromadorea</taxon>
        <taxon>Rhabditida</taxon>
        <taxon>Tylenchina</taxon>
        <taxon>Panagrolaimomorpha</taxon>
        <taxon>Strongyloidoidea</taxon>
        <taxon>Steinernematidae</taxon>
        <taxon>Steinernema</taxon>
    </lineage>
</organism>
<evidence type="ECO:0000313" key="2">
    <source>
        <dbReference type="Proteomes" id="UP000095287"/>
    </source>
</evidence>
<accession>A0A1I7ZN89</accession>
<dbReference type="AlphaFoldDB" id="A0A1I7ZN89"/>
<keyword evidence="2" id="KW-1185">Reference proteome</keyword>
<evidence type="ECO:0000313" key="3">
    <source>
        <dbReference type="WBParaSite" id="L893_g2800.t1"/>
    </source>
</evidence>